<dbReference type="InterPro" id="IPR010281">
    <property type="entry name" value="DUF885"/>
</dbReference>
<dbReference type="RefSeq" id="WP_315725081.1">
    <property type="nucleotide sequence ID" value="NZ_JAVUPU010000003.1"/>
</dbReference>
<accession>A0ABU3Q5S3</accession>
<comment type="caution">
    <text evidence="1">The sequence shown here is derived from an EMBL/GenBank/DDBJ whole genome shotgun (WGS) entry which is preliminary data.</text>
</comment>
<gene>
    <name evidence="1" type="ORF">RQX22_07355</name>
</gene>
<evidence type="ECO:0000313" key="2">
    <source>
        <dbReference type="Proteomes" id="UP001259572"/>
    </source>
</evidence>
<dbReference type="PANTHER" id="PTHR33361">
    <property type="entry name" value="GLR0591 PROTEIN"/>
    <property type="match status" value="1"/>
</dbReference>
<protein>
    <submittedName>
        <fullName evidence="1">DUF885 domain-containing protein</fullName>
    </submittedName>
</protein>
<organism evidence="1 2">
    <name type="scientific">Sphingosinicella rhizophila</name>
    <dbReference type="NCBI Taxonomy" id="3050082"/>
    <lineage>
        <taxon>Bacteria</taxon>
        <taxon>Pseudomonadati</taxon>
        <taxon>Pseudomonadota</taxon>
        <taxon>Alphaproteobacteria</taxon>
        <taxon>Sphingomonadales</taxon>
        <taxon>Sphingosinicellaceae</taxon>
        <taxon>Sphingosinicella</taxon>
    </lineage>
</organism>
<keyword evidence="2" id="KW-1185">Reference proteome</keyword>
<evidence type="ECO:0000313" key="1">
    <source>
        <dbReference type="EMBL" id="MDT9598760.1"/>
    </source>
</evidence>
<name>A0ABU3Q5S3_9SPHN</name>
<dbReference type="Pfam" id="PF05960">
    <property type="entry name" value="DUF885"/>
    <property type="match status" value="1"/>
</dbReference>
<sequence length="564" mass="62868">MNMSARDALGRLAERFWALQCDEFPMTAIQAGVSHDAEMLLREAPGDYERRAAWAKSAKLELMAIDVAGLDADDRATHALLERELNALIEIVECNAHLRPSLYPGGPEFELGYWAGATVLATVADARRYLERLASIPAALDGVRSALAQGVRRGIRYPAIVIERAIEQVRGQVSMPVDDNPFYQPFRRVAGRSESFRAVAAEGYAVVAGEIYPAFQAYADFIGTMLAGVARQSIACTNDLDGDAFYRFQIRQFTTIDLSPDEIHAIGLAEVERLNNEMLAVAAEAGCPDDLAEFRRRLQGDNRQFLESGEALREQIEILSKRIDAIIPEYFGRTPRTTYGIKSIPEAIAAKLPPAYAQPNPADGSAAGIHWITSIPAKCPRYMHLPLALHEAWPGHLMHLALIQEMEHLPDFRRFGASRYAACLEGWALYCEALGEEMGFYDTPEKIYGRLEMEMWRAVRLVVDTGIHVRGWSREKAIRYFGEYMAMPLETVAAEVDRYIAMPGQALAYQVGNLTFRKIRLRAEAALAENFRIRDFHDALMAAGPVTLPVLDDLMDAWVNAQEA</sequence>
<dbReference type="EMBL" id="JAVUPU010000003">
    <property type="protein sequence ID" value="MDT9598760.1"/>
    <property type="molecule type" value="Genomic_DNA"/>
</dbReference>
<dbReference type="PANTHER" id="PTHR33361:SF2">
    <property type="entry name" value="DUF885 DOMAIN-CONTAINING PROTEIN"/>
    <property type="match status" value="1"/>
</dbReference>
<dbReference type="Proteomes" id="UP001259572">
    <property type="component" value="Unassembled WGS sequence"/>
</dbReference>
<reference evidence="1 2" key="1">
    <citation type="submission" date="2023-05" db="EMBL/GenBank/DDBJ databases">
        <authorList>
            <person name="Guo Y."/>
        </authorList>
    </citation>
    <scope>NUCLEOTIDE SEQUENCE [LARGE SCALE GENOMIC DNA]</scope>
    <source>
        <strain evidence="1 2">GR2756</strain>
    </source>
</reference>
<proteinExistence type="predicted"/>